<sequence>MKLKQNVLSSKIFATNVNYKKHEAPSLSDEVLRLVNIRKGGKIDKCLQVGKIYCRGFAYSTPHRPSRA</sequence>
<organism evidence="1 2">
    <name type="scientific">Castilleja foliolosa</name>
    <dbReference type="NCBI Taxonomy" id="1961234"/>
    <lineage>
        <taxon>Eukaryota</taxon>
        <taxon>Viridiplantae</taxon>
        <taxon>Streptophyta</taxon>
        <taxon>Embryophyta</taxon>
        <taxon>Tracheophyta</taxon>
        <taxon>Spermatophyta</taxon>
        <taxon>Magnoliopsida</taxon>
        <taxon>eudicotyledons</taxon>
        <taxon>Gunneridae</taxon>
        <taxon>Pentapetalae</taxon>
        <taxon>asterids</taxon>
        <taxon>lamiids</taxon>
        <taxon>Lamiales</taxon>
        <taxon>Orobanchaceae</taxon>
        <taxon>Pedicularideae</taxon>
        <taxon>Castillejinae</taxon>
        <taxon>Castilleja</taxon>
    </lineage>
</organism>
<evidence type="ECO:0000313" key="2">
    <source>
        <dbReference type="Proteomes" id="UP001632038"/>
    </source>
</evidence>
<keyword evidence="2" id="KW-1185">Reference proteome</keyword>
<evidence type="ECO:0000313" key="1">
    <source>
        <dbReference type="EMBL" id="KAL3634045.1"/>
    </source>
</evidence>
<gene>
    <name evidence="1" type="ORF">CASFOL_021099</name>
</gene>
<comment type="caution">
    <text evidence="1">The sequence shown here is derived from an EMBL/GenBank/DDBJ whole genome shotgun (WGS) entry which is preliminary data.</text>
</comment>
<proteinExistence type="predicted"/>
<dbReference type="Proteomes" id="UP001632038">
    <property type="component" value="Unassembled WGS sequence"/>
</dbReference>
<name>A0ABD3CZE1_9LAMI</name>
<accession>A0ABD3CZE1</accession>
<reference evidence="2" key="1">
    <citation type="journal article" date="2024" name="IScience">
        <title>Strigolactones Initiate the Formation of Haustorium-like Structures in Castilleja.</title>
        <authorList>
            <person name="Buerger M."/>
            <person name="Peterson D."/>
            <person name="Chory J."/>
        </authorList>
    </citation>
    <scope>NUCLEOTIDE SEQUENCE [LARGE SCALE GENOMIC DNA]</scope>
</reference>
<dbReference type="EMBL" id="JAVIJP010000028">
    <property type="protein sequence ID" value="KAL3634045.1"/>
    <property type="molecule type" value="Genomic_DNA"/>
</dbReference>
<dbReference type="AlphaFoldDB" id="A0ABD3CZE1"/>
<protein>
    <submittedName>
        <fullName evidence="1">Uncharacterized protein</fullName>
    </submittedName>
</protein>